<sequence>MTLNSSPGETATQVVGMIAALSHIDSAGFHGIDTELRGESPIIDEFWSSRARAAQIAAASISWPEELQPQAKSFSDAAGRLAAALSAGDAKAAAHPAREAHAAWHTLNTPAWSYLAKTAGLQKAGDTNQHQHQHQAP</sequence>
<reference evidence="1 2" key="1">
    <citation type="submission" date="2020-01" db="EMBL/GenBank/DDBJ databases">
        <title>Pseudarthrobacter psychrotolerans sp. nov., isolated from antarctic soil.</title>
        <authorList>
            <person name="Shin Y."/>
            <person name="Park W."/>
        </authorList>
    </citation>
    <scope>NUCLEOTIDE SEQUENCE [LARGE SCALE GENOMIC DNA]</scope>
    <source>
        <strain evidence="1 2">YJ56</strain>
    </source>
</reference>
<proteinExistence type="predicted"/>
<dbReference type="AlphaFoldDB" id="A0A6P1NJJ7"/>
<organism evidence="1 2">
    <name type="scientific">Pseudarthrobacter psychrotolerans</name>
    <dbReference type="NCBI Taxonomy" id="2697569"/>
    <lineage>
        <taxon>Bacteria</taxon>
        <taxon>Bacillati</taxon>
        <taxon>Actinomycetota</taxon>
        <taxon>Actinomycetes</taxon>
        <taxon>Micrococcales</taxon>
        <taxon>Micrococcaceae</taxon>
        <taxon>Pseudarthrobacter</taxon>
    </lineage>
</organism>
<keyword evidence="2" id="KW-1185">Reference proteome</keyword>
<dbReference type="KEGG" id="psey:GU243_08550"/>
<accession>A0A6P1NJJ7</accession>
<protein>
    <submittedName>
        <fullName evidence="1">Uncharacterized protein</fullName>
    </submittedName>
</protein>
<gene>
    <name evidence="1" type="ORF">GU243_08550</name>
</gene>
<dbReference type="EMBL" id="CP047898">
    <property type="protein sequence ID" value="QHK19769.1"/>
    <property type="molecule type" value="Genomic_DNA"/>
</dbReference>
<evidence type="ECO:0000313" key="1">
    <source>
        <dbReference type="EMBL" id="QHK19769.1"/>
    </source>
</evidence>
<evidence type="ECO:0000313" key="2">
    <source>
        <dbReference type="Proteomes" id="UP000464186"/>
    </source>
</evidence>
<dbReference type="Proteomes" id="UP000464186">
    <property type="component" value="Chromosome"/>
</dbReference>
<name>A0A6P1NJJ7_9MICC</name>